<dbReference type="Gene3D" id="1.25.40.420">
    <property type="match status" value="1"/>
</dbReference>
<organism evidence="6 7">
    <name type="scientific">Cinara cedri</name>
    <dbReference type="NCBI Taxonomy" id="506608"/>
    <lineage>
        <taxon>Eukaryota</taxon>
        <taxon>Metazoa</taxon>
        <taxon>Ecdysozoa</taxon>
        <taxon>Arthropoda</taxon>
        <taxon>Hexapoda</taxon>
        <taxon>Insecta</taxon>
        <taxon>Pterygota</taxon>
        <taxon>Neoptera</taxon>
        <taxon>Paraneoptera</taxon>
        <taxon>Hemiptera</taxon>
        <taxon>Sternorrhyncha</taxon>
        <taxon>Aphidomorpha</taxon>
        <taxon>Aphidoidea</taxon>
        <taxon>Aphididae</taxon>
        <taxon>Lachninae</taxon>
        <taxon>Cinara</taxon>
    </lineage>
</organism>
<keyword evidence="2" id="KW-0880">Kelch repeat</keyword>
<dbReference type="Pfam" id="PF07707">
    <property type="entry name" value="BACK"/>
    <property type="match status" value="1"/>
</dbReference>
<gene>
    <name evidence="6" type="ORF">CINCED_3A016902</name>
</gene>
<dbReference type="InterPro" id="IPR011333">
    <property type="entry name" value="SKP1/BTB/POZ_sf"/>
</dbReference>
<dbReference type="GO" id="GO:0003779">
    <property type="term" value="F:actin binding"/>
    <property type="evidence" value="ECO:0007669"/>
    <property type="project" value="UniProtKB-KW"/>
</dbReference>
<protein>
    <recommendedName>
        <fullName evidence="1">Kelch-like protein diablo</fullName>
    </recommendedName>
</protein>
<evidence type="ECO:0000256" key="4">
    <source>
        <dbReference type="ARBA" id="ARBA00043912"/>
    </source>
</evidence>
<dbReference type="SUPFAM" id="SSF117281">
    <property type="entry name" value="Kelch motif"/>
    <property type="match status" value="2"/>
</dbReference>
<keyword evidence="3" id="KW-0677">Repeat</keyword>
<dbReference type="SMART" id="SM00612">
    <property type="entry name" value="Kelch"/>
    <property type="match status" value="6"/>
</dbReference>
<dbReference type="SMART" id="SM00875">
    <property type="entry name" value="BACK"/>
    <property type="match status" value="1"/>
</dbReference>
<dbReference type="PIRSF" id="PIRSF037037">
    <property type="entry name" value="Kelch-like_protein_gigaxonin"/>
    <property type="match status" value="1"/>
</dbReference>
<dbReference type="FunFam" id="1.25.40.420:FF:000001">
    <property type="entry name" value="Kelch-like family member 12"/>
    <property type="match status" value="1"/>
</dbReference>
<dbReference type="PANTHER" id="PTHR45632">
    <property type="entry name" value="LD33804P"/>
    <property type="match status" value="1"/>
</dbReference>
<evidence type="ECO:0000256" key="3">
    <source>
        <dbReference type="ARBA" id="ARBA00022737"/>
    </source>
</evidence>
<dbReference type="PROSITE" id="PS50097">
    <property type="entry name" value="BTB"/>
    <property type="match status" value="1"/>
</dbReference>
<name>A0A5E4LZH2_9HEMI</name>
<proteinExistence type="predicted"/>
<dbReference type="Pfam" id="PF00651">
    <property type="entry name" value="BTB"/>
    <property type="match status" value="1"/>
</dbReference>
<dbReference type="OrthoDB" id="45365at2759"/>
<dbReference type="AlphaFoldDB" id="A0A5E4LZH2"/>
<keyword evidence="7" id="KW-1185">Reference proteome</keyword>
<dbReference type="Pfam" id="PF24681">
    <property type="entry name" value="Kelch_KLHDC2_KLHL20_DRC7"/>
    <property type="match status" value="1"/>
</dbReference>
<sequence>MSGNIGDMSIEEIRKLPKNILRITSKMSNGSAGLLISSHALASIRGPTAQLVDPLNPESTISNRPIYISNEHLQTMSTEFRSMRRNHELCDVVLNINNREVFAHRIILSACSPYFRAMFQGKHGEPKKKKVVFFGLNEIGIAIQLLIEYCYSSGIRIEESNVQNLLSAACLLQMNEIKQLCCKFLKSQLNSSTCLGIKAFAEKHYCFQLSNEANKYALKNFQEVVESKEFLLLPISELIDFISSDELIVKTEEQVFSATMSWVKYKPERRQSLSKVLQHVRLPLINPKFLIRTVASDRLIRSDEECKSLIDEAKDYLLLPEERSLIQGPRTRHRIPTRKGELLFVAGGLTVFSTLDSCGLYDIVTKDWKEIAPMFKENRSLKVAVLNDSIYIIGKNDDQLNDSSIERFNPQTNRWFKDVPPLITNRVFMGVAVLDGYLYIVGGLLNKKPINNVERYDPKENKWSIVAPMTTARCSVGAVALGDYLYAIGGLENVSTLASVERYDPRMNKWTVIAPMSERRRHLGCAAYNNMIYAVGGHSENPSSIAKVLKSVERYNPLTNSWSPIAPISTRRAFLNLAVVNGKLYAVGGRNTRVSTNIIEEYDEIQNQWRLCGTLNGRFEMGIGVIRSP</sequence>
<dbReference type="InterPro" id="IPR011705">
    <property type="entry name" value="BACK"/>
</dbReference>
<dbReference type="GO" id="GO:0016567">
    <property type="term" value="P:protein ubiquitination"/>
    <property type="evidence" value="ECO:0007669"/>
    <property type="project" value="UniProtKB-UniPathway"/>
</dbReference>
<evidence type="ECO:0000313" key="6">
    <source>
        <dbReference type="EMBL" id="VVC25222.1"/>
    </source>
</evidence>
<dbReference type="InterPro" id="IPR015915">
    <property type="entry name" value="Kelch-typ_b-propeller"/>
</dbReference>
<dbReference type="SUPFAM" id="SSF54695">
    <property type="entry name" value="POZ domain"/>
    <property type="match status" value="1"/>
</dbReference>
<dbReference type="InterPro" id="IPR006652">
    <property type="entry name" value="Kelch_1"/>
</dbReference>
<dbReference type="EMBL" id="CABPRJ010000010">
    <property type="protein sequence ID" value="VVC25222.1"/>
    <property type="molecule type" value="Genomic_DNA"/>
</dbReference>
<feature type="domain" description="BTB" evidence="5">
    <location>
        <begin position="90"/>
        <end position="159"/>
    </location>
</feature>
<dbReference type="Pfam" id="PF01344">
    <property type="entry name" value="Kelch_1"/>
    <property type="match status" value="1"/>
</dbReference>
<evidence type="ECO:0000256" key="1">
    <source>
        <dbReference type="ARBA" id="ARBA00013699"/>
    </source>
</evidence>
<dbReference type="Proteomes" id="UP000325440">
    <property type="component" value="Unassembled WGS sequence"/>
</dbReference>
<reference evidence="6 7" key="1">
    <citation type="submission" date="2019-08" db="EMBL/GenBank/DDBJ databases">
        <authorList>
            <person name="Alioto T."/>
            <person name="Alioto T."/>
            <person name="Gomez Garrido J."/>
        </authorList>
    </citation>
    <scope>NUCLEOTIDE SEQUENCE [LARGE SCALE GENOMIC DNA]</scope>
</reference>
<accession>A0A5E4LZH2</accession>
<dbReference type="UniPathway" id="UPA00143"/>
<dbReference type="PANTHER" id="PTHR45632:SF3">
    <property type="entry name" value="KELCH-LIKE PROTEIN 32"/>
    <property type="match status" value="1"/>
</dbReference>
<evidence type="ECO:0000256" key="2">
    <source>
        <dbReference type="ARBA" id="ARBA00022441"/>
    </source>
</evidence>
<dbReference type="InterPro" id="IPR000210">
    <property type="entry name" value="BTB/POZ_dom"/>
</dbReference>
<dbReference type="InterPro" id="IPR017096">
    <property type="entry name" value="BTB-kelch_protein"/>
</dbReference>
<evidence type="ECO:0000259" key="5">
    <source>
        <dbReference type="PROSITE" id="PS50097"/>
    </source>
</evidence>
<comment type="function">
    <text evidence="4">Probable substrate-specific adapter of an E3 ubiquitin-protein ligase complex which mediates the ubiquitination and subsequent proteasomal degradation of target proteins. May have a role in synapse differentiation and growth.</text>
</comment>
<dbReference type="Gene3D" id="3.30.710.10">
    <property type="entry name" value="Potassium Channel Kv1.1, Chain A"/>
    <property type="match status" value="1"/>
</dbReference>
<dbReference type="SMART" id="SM00225">
    <property type="entry name" value="BTB"/>
    <property type="match status" value="1"/>
</dbReference>
<evidence type="ECO:0000313" key="7">
    <source>
        <dbReference type="Proteomes" id="UP000325440"/>
    </source>
</evidence>
<dbReference type="Gene3D" id="2.120.10.80">
    <property type="entry name" value="Kelch-type beta propeller"/>
    <property type="match status" value="1"/>
</dbReference>